<gene>
    <name evidence="2" type="ORF">NCTC12026_00319</name>
</gene>
<dbReference type="GO" id="GO:0007155">
    <property type="term" value="P:cell adhesion"/>
    <property type="evidence" value="ECO:0007669"/>
    <property type="project" value="InterPro"/>
</dbReference>
<evidence type="ECO:0000256" key="1">
    <source>
        <dbReference type="SAM" id="SignalP"/>
    </source>
</evidence>
<dbReference type="Gene3D" id="2.60.40.1090">
    <property type="entry name" value="Fimbrial-type adhesion domain"/>
    <property type="match status" value="1"/>
</dbReference>
<dbReference type="GO" id="GO:0009289">
    <property type="term" value="C:pilus"/>
    <property type="evidence" value="ECO:0007669"/>
    <property type="project" value="InterPro"/>
</dbReference>
<dbReference type="OrthoDB" id="6460083at2"/>
<accession>A0A379FYZ4</accession>
<dbReference type="AlphaFoldDB" id="A0A379FYZ4"/>
<reference evidence="2 3" key="1">
    <citation type="submission" date="2018-06" db="EMBL/GenBank/DDBJ databases">
        <authorList>
            <consortium name="Pathogen Informatics"/>
            <person name="Doyle S."/>
        </authorList>
    </citation>
    <scope>NUCLEOTIDE SEQUENCE [LARGE SCALE GENOMIC DNA]</scope>
    <source>
        <strain evidence="2 3">NCTC12026</strain>
    </source>
</reference>
<evidence type="ECO:0000313" key="2">
    <source>
        <dbReference type="EMBL" id="SUC33990.1"/>
    </source>
</evidence>
<dbReference type="Proteomes" id="UP000255129">
    <property type="component" value="Unassembled WGS sequence"/>
</dbReference>
<feature type="signal peptide" evidence="1">
    <location>
        <begin position="1"/>
        <end position="23"/>
    </location>
</feature>
<keyword evidence="1" id="KW-0732">Signal</keyword>
<sequence length="192" mass="20353">MIRKLSFFSVIVGLLLPAGELQAGSASTTVSFSAFFYGGSCDVTVPNTVTYNNGAPLPYDELPNNKQSSQFTLTLTGCQGYFLTPRIAVKGNTFAADNNERLYADASSTTKGYGVRLSTPGNTLFNANDNTAKSGNEVITIKTWPSGGTSNVERLNSSLDFTAVLACGTCTASDNLQNGELTATVTFSFLYD</sequence>
<dbReference type="SUPFAM" id="SSF49401">
    <property type="entry name" value="Bacterial adhesins"/>
    <property type="match status" value="1"/>
</dbReference>
<proteinExistence type="predicted"/>
<dbReference type="RefSeq" id="WP_006813961.1">
    <property type="nucleotide sequence ID" value="NZ_CABLCG010000037.1"/>
</dbReference>
<dbReference type="EMBL" id="UGUA01000002">
    <property type="protein sequence ID" value="SUC33990.1"/>
    <property type="molecule type" value="Genomic_DNA"/>
</dbReference>
<feature type="chain" id="PRO_5016895548" description="P pilus assembly protein, pilin FimA" evidence="1">
    <location>
        <begin position="24"/>
        <end position="192"/>
    </location>
</feature>
<dbReference type="InterPro" id="IPR008966">
    <property type="entry name" value="Adhesion_dom_sf"/>
</dbReference>
<name>A0A379FYZ4_9GAMM</name>
<organism evidence="2 3">
    <name type="scientific">Providencia rustigianii</name>
    <dbReference type="NCBI Taxonomy" id="158850"/>
    <lineage>
        <taxon>Bacteria</taxon>
        <taxon>Pseudomonadati</taxon>
        <taxon>Pseudomonadota</taxon>
        <taxon>Gammaproteobacteria</taxon>
        <taxon>Enterobacterales</taxon>
        <taxon>Morganellaceae</taxon>
        <taxon>Providencia</taxon>
    </lineage>
</organism>
<evidence type="ECO:0000313" key="3">
    <source>
        <dbReference type="Proteomes" id="UP000255129"/>
    </source>
</evidence>
<dbReference type="InterPro" id="IPR036937">
    <property type="entry name" value="Adhesion_dom_fimbrial_sf"/>
</dbReference>
<evidence type="ECO:0008006" key="4">
    <source>
        <dbReference type="Google" id="ProtNLM"/>
    </source>
</evidence>
<protein>
    <recommendedName>
        <fullName evidence="4">P pilus assembly protein, pilin FimA</fullName>
    </recommendedName>
</protein>